<reference evidence="1 2" key="1">
    <citation type="submission" date="2021-06" db="EMBL/GenBank/DDBJ databases">
        <authorList>
            <person name="Palmer J.M."/>
        </authorList>
    </citation>
    <scope>NUCLEOTIDE SEQUENCE [LARGE SCALE GENOMIC DNA]</scope>
    <source>
        <strain evidence="2">if_2019</strain>
        <tissue evidence="1">Muscle</tissue>
    </source>
</reference>
<comment type="caution">
    <text evidence="1">The sequence shown here is derived from an EMBL/GenBank/DDBJ whole genome shotgun (WGS) entry which is preliminary data.</text>
</comment>
<organism evidence="1 2">
    <name type="scientific">Ilyodon furcidens</name>
    <name type="common">goldbreast splitfin</name>
    <dbReference type="NCBI Taxonomy" id="33524"/>
    <lineage>
        <taxon>Eukaryota</taxon>
        <taxon>Metazoa</taxon>
        <taxon>Chordata</taxon>
        <taxon>Craniata</taxon>
        <taxon>Vertebrata</taxon>
        <taxon>Euteleostomi</taxon>
        <taxon>Actinopterygii</taxon>
        <taxon>Neopterygii</taxon>
        <taxon>Teleostei</taxon>
        <taxon>Neoteleostei</taxon>
        <taxon>Acanthomorphata</taxon>
        <taxon>Ovalentaria</taxon>
        <taxon>Atherinomorphae</taxon>
        <taxon>Cyprinodontiformes</taxon>
        <taxon>Goodeidae</taxon>
        <taxon>Ilyodon</taxon>
    </lineage>
</organism>
<keyword evidence="2" id="KW-1185">Reference proteome</keyword>
<protein>
    <recommendedName>
        <fullName evidence="3">Secreted protein</fullName>
    </recommendedName>
</protein>
<evidence type="ECO:0008006" key="3">
    <source>
        <dbReference type="Google" id="ProtNLM"/>
    </source>
</evidence>
<accession>A0ABV0ST13</accession>
<dbReference type="Proteomes" id="UP001482620">
    <property type="component" value="Unassembled WGS sequence"/>
</dbReference>
<dbReference type="EMBL" id="JAHRIQ010007763">
    <property type="protein sequence ID" value="MEQ2223454.1"/>
    <property type="molecule type" value="Genomic_DNA"/>
</dbReference>
<sequence>MHFPGLSFISQSVYVYIHVACWRNLTAALPSWVASARTEIKDTQRVTTLSASVSCKDSLHVCVCVCSEWPQPPLMLKHTVHAVLICDPTLLTAMTLSFPEAICPWGRICLYVCFCTCTHRSKCATA</sequence>
<name>A0ABV0ST13_9TELE</name>
<proteinExistence type="predicted"/>
<evidence type="ECO:0000313" key="2">
    <source>
        <dbReference type="Proteomes" id="UP001482620"/>
    </source>
</evidence>
<evidence type="ECO:0000313" key="1">
    <source>
        <dbReference type="EMBL" id="MEQ2223454.1"/>
    </source>
</evidence>
<gene>
    <name evidence="1" type="ORF">ILYODFUR_036880</name>
</gene>